<dbReference type="STRING" id="48467.SAMN02745166_01723"/>
<sequence length="345" mass="36561">MCVFEKVACPLGVMSASSCMTLRRLTLLLSAAALTATSLEAQNIRAGIIGLDTSHVLSFSKTLNADPQDPEVMGVRMVAAYPKGSPDIEGSVKRVPEYTEKVKAMGVAIVPSIKDLLDQVDVVFLETNDGRPHLEQLRPCLEAGKPVFIDKPIAGTLTDAIKIFEEAKAAGVPVFSSSSLRFGKGTQAVRNGSVGKVMRAETTSPASLEATHPDLFWYGIHGVESLFTVMGTGCVSVKRGTTAEGKITVTGTWEGGRTGTYTEAKGYTGKAVGEKGEAAVGSYDGYDPLLFAAVHFFRTGVAPVSPEETLEIYAFMEAADESKRQGGAEVTLKSVMDKARAAAQK</sequence>
<dbReference type="Proteomes" id="UP000190774">
    <property type="component" value="Unassembled WGS sequence"/>
</dbReference>
<evidence type="ECO:0000259" key="1">
    <source>
        <dbReference type="Pfam" id="PF01408"/>
    </source>
</evidence>
<dbReference type="InterPro" id="IPR036291">
    <property type="entry name" value="NAD(P)-bd_dom_sf"/>
</dbReference>
<evidence type="ECO:0000313" key="2">
    <source>
        <dbReference type="EMBL" id="SKA90580.1"/>
    </source>
</evidence>
<dbReference type="PANTHER" id="PTHR43818:SF9">
    <property type="entry name" value="HYPOTHETICAL OXIDOREDUCTASE"/>
    <property type="match status" value="1"/>
</dbReference>
<accession>A0A1T4XM09</accession>
<dbReference type="InterPro" id="IPR050463">
    <property type="entry name" value="Gfo/Idh/MocA_oxidrdct_glycsds"/>
</dbReference>
<keyword evidence="3" id="KW-1185">Reference proteome</keyword>
<dbReference type="Gene3D" id="3.40.50.720">
    <property type="entry name" value="NAD(P)-binding Rossmann-like Domain"/>
    <property type="match status" value="1"/>
</dbReference>
<dbReference type="AlphaFoldDB" id="A0A1T4XM09"/>
<feature type="domain" description="Gfo/Idh/MocA-like oxidoreductase N-terminal" evidence="1">
    <location>
        <begin position="92"/>
        <end position="175"/>
    </location>
</feature>
<protein>
    <submittedName>
        <fullName evidence="2">Predicted dehydrogenase</fullName>
    </submittedName>
</protein>
<dbReference type="PANTHER" id="PTHR43818">
    <property type="entry name" value="BCDNA.GH03377"/>
    <property type="match status" value="1"/>
</dbReference>
<dbReference type="EMBL" id="FUYE01000004">
    <property type="protein sequence ID" value="SKA90580.1"/>
    <property type="molecule type" value="Genomic_DNA"/>
</dbReference>
<dbReference type="InterPro" id="IPR000683">
    <property type="entry name" value="Gfo/Idh/MocA-like_OxRdtase_N"/>
</dbReference>
<dbReference type="SUPFAM" id="SSF51735">
    <property type="entry name" value="NAD(P)-binding Rossmann-fold domains"/>
    <property type="match status" value="1"/>
</dbReference>
<evidence type="ECO:0000313" key="3">
    <source>
        <dbReference type="Proteomes" id="UP000190774"/>
    </source>
</evidence>
<reference evidence="3" key="1">
    <citation type="submission" date="2017-02" db="EMBL/GenBank/DDBJ databases">
        <authorList>
            <person name="Varghese N."/>
            <person name="Submissions S."/>
        </authorList>
    </citation>
    <scope>NUCLEOTIDE SEQUENCE [LARGE SCALE GENOMIC DNA]</scope>
    <source>
        <strain evidence="3">ATCC 700200</strain>
    </source>
</reference>
<dbReference type="GO" id="GO:0000166">
    <property type="term" value="F:nucleotide binding"/>
    <property type="evidence" value="ECO:0007669"/>
    <property type="project" value="InterPro"/>
</dbReference>
<gene>
    <name evidence="2" type="ORF">SAMN02745166_01723</name>
</gene>
<dbReference type="PROSITE" id="PS51257">
    <property type="entry name" value="PROKAR_LIPOPROTEIN"/>
    <property type="match status" value="1"/>
</dbReference>
<dbReference type="Pfam" id="PF01408">
    <property type="entry name" value="GFO_IDH_MocA"/>
    <property type="match status" value="1"/>
</dbReference>
<proteinExistence type="predicted"/>
<organism evidence="2 3">
    <name type="scientific">Prosthecobacter debontii</name>
    <dbReference type="NCBI Taxonomy" id="48467"/>
    <lineage>
        <taxon>Bacteria</taxon>
        <taxon>Pseudomonadati</taxon>
        <taxon>Verrucomicrobiota</taxon>
        <taxon>Verrucomicrobiia</taxon>
        <taxon>Verrucomicrobiales</taxon>
        <taxon>Verrucomicrobiaceae</taxon>
        <taxon>Prosthecobacter</taxon>
    </lineage>
</organism>
<name>A0A1T4XM09_9BACT</name>